<reference evidence="2 3" key="1">
    <citation type="submission" date="2021-06" db="EMBL/GenBank/DDBJ databases">
        <title>Caerostris darwini draft genome.</title>
        <authorList>
            <person name="Kono N."/>
            <person name="Arakawa K."/>
        </authorList>
    </citation>
    <scope>NUCLEOTIDE SEQUENCE [LARGE SCALE GENOMIC DNA]</scope>
</reference>
<name>A0AAV4PP44_9ARAC</name>
<evidence type="ECO:0000313" key="3">
    <source>
        <dbReference type="Proteomes" id="UP001054837"/>
    </source>
</evidence>
<feature type="compositionally biased region" description="Polar residues" evidence="1">
    <location>
        <begin position="1"/>
        <end position="10"/>
    </location>
</feature>
<comment type="caution">
    <text evidence="2">The sequence shown here is derived from an EMBL/GenBank/DDBJ whole genome shotgun (WGS) entry which is preliminary data.</text>
</comment>
<feature type="region of interest" description="Disordered" evidence="1">
    <location>
        <begin position="1"/>
        <end position="27"/>
    </location>
</feature>
<evidence type="ECO:0000313" key="2">
    <source>
        <dbReference type="EMBL" id="GIX98874.1"/>
    </source>
</evidence>
<organism evidence="2 3">
    <name type="scientific">Caerostris darwini</name>
    <dbReference type="NCBI Taxonomy" id="1538125"/>
    <lineage>
        <taxon>Eukaryota</taxon>
        <taxon>Metazoa</taxon>
        <taxon>Ecdysozoa</taxon>
        <taxon>Arthropoda</taxon>
        <taxon>Chelicerata</taxon>
        <taxon>Arachnida</taxon>
        <taxon>Araneae</taxon>
        <taxon>Araneomorphae</taxon>
        <taxon>Entelegynae</taxon>
        <taxon>Araneoidea</taxon>
        <taxon>Araneidae</taxon>
        <taxon>Caerostris</taxon>
    </lineage>
</organism>
<protein>
    <submittedName>
        <fullName evidence="2">Uncharacterized protein</fullName>
    </submittedName>
</protein>
<keyword evidence="3" id="KW-1185">Reference proteome</keyword>
<dbReference type="AlphaFoldDB" id="A0AAV4PP44"/>
<evidence type="ECO:0000256" key="1">
    <source>
        <dbReference type="SAM" id="MobiDB-lite"/>
    </source>
</evidence>
<dbReference type="Proteomes" id="UP001054837">
    <property type="component" value="Unassembled WGS sequence"/>
</dbReference>
<proteinExistence type="predicted"/>
<dbReference type="EMBL" id="BPLQ01003246">
    <property type="protein sequence ID" value="GIX98874.1"/>
    <property type="molecule type" value="Genomic_DNA"/>
</dbReference>
<sequence length="109" mass="12056">MSCPLTNKTPSAPYPCQTRLITAPPTPPNVAVIATEEKNESPLILPTNIHATARKAGSRIPGALNFSVKVPWTDGSRSNIGGFRKPWTRKVTRSSERRHKENLRLPIME</sequence>
<accession>A0AAV4PP44</accession>
<gene>
    <name evidence="2" type="ORF">CDAR_189371</name>
</gene>